<reference evidence="2 3" key="1">
    <citation type="submission" date="2021-06" db="EMBL/GenBank/DDBJ databases">
        <title>Caerostris darwini draft genome.</title>
        <authorList>
            <person name="Kono N."/>
            <person name="Arakawa K."/>
        </authorList>
    </citation>
    <scope>NUCLEOTIDE SEQUENCE [LARGE SCALE GENOMIC DNA]</scope>
</reference>
<evidence type="ECO:0000313" key="3">
    <source>
        <dbReference type="Proteomes" id="UP001054837"/>
    </source>
</evidence>
<proteinExistence type="predicted"/>
<comment type="caution">
    <text evidence="2">The sequence shown here is derived from an EMBL/GenBank/DDBJ whole genome shotgun (WGS) entry which is preliminary data.</text>
</comment>
<protein>
    <submittedName>
        <fullName evidence="2">Uncharacterized protein</fullName>
    </submittedName>
</protein>
<sequence length="83" mass="9568">MYFRRTKDSVPENSNQDIAPRAPELTLAPSGGWWRIFPRWQSLIIYLVGDQPHTGKLASPAGYLPVPVKHLRRVACRIDRDFH</sequence>
<feature type="region of interest" description="Disordered" evidence="1">
    <location>
        <begin position="1"/>
        <end position="23"/>
    </location>
</feature>
<dbReference type="AlphaFoldDB" id="A0AAV4WSH6"/>
<keyword evidence="3" id="KW-1185">Reference proteome</keyword>
<dbReference type="Proteomes" id="UP001054837">
    <property type="component" value="Unassembled WGS sequence"/>
</dbReference>
<evidence type="ECO:0000313" key="2">
    <source>
        <dbReference type="EMBL" id="GIY85632.1"/>
    </source>
</evidence>
<name>A0AAV4WSH6_9ARAC</name>
<feature type="compositionally biased region" description="Basic and acidic residues" evidence="1">
    <location>
        <begin position="1"/>
        <end position="10"/>
    </location>
</feature>
<organism evidence="2 3">
    <name type="scientific">Caerostris darwini</name>
    <dbReference type="NCBI Taxonomy" id="1538125"/>
    <lineage>
        <taxon>Eukaryota</taxon>
        <taxon>Metazoa</taxon>
        <taxon>Ecdysozoa</taxon>
        <taxon>Arthropoda</taxon>
        <taxon>Chelicerata</taxon>
        <taxon>Arachnida</taxon>
        <taxon>Araneae</taxon>
        <taxon>Araneomorphae</taxon>
        <taxon>Entelegynae</taxon>
        <taxon>Araneoidea</taxon>
        <taxon>Araneidae</taxon>
        <taxon>Caerostris</taxon>
    </lineage>
</organism>
<evidence type="ECO:0000256" key="1">
    <source>
        <dbReference type="SAM" id="MobiDB-lite"/>
    </source>
</evidence>
<accession>A0AAV4WSH6</accession>
<gene>
    <name evidence="2" type="ORF">CDAR_205571</name>
</gene>
<dbReference type="EMBL" id="BPLQ01015067">
    <property type="protein sequence ID" value="GIY85632.1"/>
    <property type="molecule type" value="Genomic_DNA"/>
</dbReference>